<evidence type="ECO:0000256" key="4">
    <source>
        <dbReference type="ARBA" id="ARBA00022801"/>
    </source>
</evidence>
<evidence type="ECO:0000256" key="3">
    <source>
        <dbReference type="ARBA" id="ARBA00022692"/>
    </source>
</evidence>
<feature type="transmembrane region" description="Helical" evidence="7">
    <location>
        <begin position="61"/>
        <end position="81"/>
    </location>
</feature>
<dbReference type="PANTHER" id="PTHR43731:SF14">
    <property type="entry name" value="PRESENILIN-ASSOCIATED RHOMBOID-LIKE PROTEIN, MITOCHONDRIAL"/>
    <property type="match status" value="1"/>
</dbReference>
<name>A0ABY4KEI5_9FLAO</name>
<feature type="transmembrane region" description="Helical" evidence="7">
    <location>
        <begin position="12"/>
        <end position="30"/>
    </location>
</feature>
<keyword evidence="4" id="KW-0378">Hydrolase</keyword>
<evidence type="ECO:0000256" key="2">
    <source>
        <dbReference type="ARBA" id="ARBA00009045"/>
    </source>
</evidence>
<feature type="transmembrane region" description="Helical" evidence="7">
    <location>
        <begin position="88"/>
        <end position="108"/>
    </location>
</feature>
<dbReference type="GO" id="GO:0006508">
    <property type="term" value="P:proteolysis"/>
    <property type="evidence" value="ECO:0007669"/>
    <property type="project" value="UniProtKB-KW"/>
</dbReference>
<dbReference type="InterPro" id="IPR022764">
    <property type="entry name" value="Peptidase_S54_rhomboid_dom"/>
</dbReference>
<proteinExistence type="inferred from homology"/>
<evidence type="ECO:0000256" key="1">
    <source>
        <dbReference type="ARBA" id="ARBA00004141"/>
    </source>
</evidence>
<reference evidence="9" key="1">
    <citation type="submission" date="2022-04" db="EMBL/GenBank/DDBJ databases">
        <title>Consumption of N2O by Flavobacterium azooxidireducens sp. nov. isolated from Decomposing Leaf Litter of Phragmites australis (Cav.).</title>
        <authorList>
            <person name="Behrendt U."/>
            <person name="Spanner T."/>
            <person name="Augustin J."/>
            <person name="Horn M.A."/>
            <person name="Kolb S."/>
            <person name="Ulrich A."/>
        </authorList>
    </citation>
    <scope>NUCLEOTIDE SEQUENCE</scope>
    <source>
        <strain evidence="9">IGB 4-14</strain>
    </source>
</reference>
<evidence type="ECO:0000313" key="10">
    <source>
        <dbReference type="Proteomes" id="UP000830583"/>
    </source>
</evidence>
<organism evidence="9 10">
    <name type="scientific">Flavobacterium azooxidireducens</name>
    <dbReference type="NCBI Taxonomy" id="1871076"/>
    <lineage>
        <taxon>Bacteria</taxon>
        <taxon>Pseudomonadati</taxon>
        <taxon>Bacteroidota</taxon>
        <taxon>Flavobacteriia</taxon>
        <taxon>Flavobacteriales</taxon>
        <taxon>Flavobacteriaceae</taxon>
        <taxon>Flavobacterium</taxon>
    </lineage>
</organism>
<keyword evidence="6 7" id="KW-0472">Membrane</keyword>
<protein>
    <submittedName>
        <fullName evidence="9">Rhomboid family intramembrane serine protease</fullName>
    </submittedName>
</protein>
<evidence type="ECO:0000256" key="5">
    <source>
        <dbReference type="ARBA" id="ARBA00022989"/>
    </source>
</evidence>
<feature type="transmembrane region" description="Helical" evidence="7">
    <location>
        <begin position="184"/>
        <end position="207"/>
    </location>
</feature>
<evidence type="ECO:0000259" key="8">
    <source>
        <dbReference type="Pfam" id="PF01694"/>
    </source>
</evidence>
<keyword evidence="9" id="KW-0645">Protease</keyword>
<dbReference type="SUPFAM" id="SSF144091">
    <property type="entry name" value="Rhomboid-like"/>
    <property type="match status" value="1"/>
</dbReference>
<dbReference type="PANTHER" id="PTHR43731">
    <property type="entry name" value="RHOMBOID PROTEASE"/>
    <property type="match status" value="1"/>
</dbReference>
<feature type="domain" description="Peptidase S54 rhomboid" evidence="8">
    <location>
        <begin position="169"/>
        <end position="259"/>
    </location>
</feature>
<gene>
    <name evidence="9" type="ORF">M0M57_10960</name>
</gene>
<feature type="domain" description="Peptidase S54 rhomboid" evidence="8">
    <location>
        <begin position="44"/>
        <end position="104"/>
    </location>
</feature>
<evidence type="ECO:0000313" key="9">
    <source>
        <dbReference type="EMBL" id="UPQ78143.1"/>
    </source>
</evidence>
<comment type="similarity">
    <text evidence="2">Belongs to the peptidase S54 family.</text>
</comment>
<dbReference type="RefSeq" id="WP_248433070.1">
    <property type="nucleotide sequence ID" value="NZ_CP096205.1"/>
</dbReference>
<keyword evidence="3 7" id="KW-0812">Transmembrane</keyword>
<sequence>MMRMTETVKQLLIINVIFYIGSNTIAPAAYDYLALHYPLNEGFRWWQPITHMFMHAQMPNLMHIFFNMFGLIMFGSALEHFWGWKKFLFFYISCGLGAALLHMGMTYYEINTLMSQLSDLNLTEADVNYLLSTNHFQHFDSDGKIISGKLNEILERVNASQDQYNIIVQAANEYRTTAVGASGALYGVLAAFAFMFPNAELMMLFIPIPIKAKYFVPALVAFDLFMGIQGGSIFGSGGGIAHFAHVGGAVTGFLMMWMWKKNQFNDKRWD</sequence>
<evidence type="ECO:0000256" key="7">
    <source>
        <dbReference type="SAM" id="Phobius"/>
    </source>
</evidence>
<feature type="transmembrane region" description="Helical" evidence="7">
    <location>
        <begin position="240"/>
        <end position="259"/>
    </location>
</feature>
<accession>A0ABY4KEI5</accession>
<dbReference type="Gene3D" id="1.20.1540.10">
    <property type="entry name" value="Rhomboid-like"/>
    <property type="match status" value="1"/>
</dbReference>
<keyword evidence="10" id="KW-1185">Reference proteome</keyword>
<evidence type="ECO:0000256" key="6">
    <source>
        <dbReference type="ARBA" id="ARBA00023136"/>
    </source>
</evidence>
<comment type="subcellular location">
    <subcellularLocation>
        <location evidence="1">Membrane</location>
        <topology evidence="1">Multi-pass membrane protein</topology>
    </subcellularLocation>
</comment>
<dbReference type="EMBL" id="CP096205">
    <property type="protein sequence ID" value="UPQ78143.1"/>
    <property type="molecule type" value="Genomic_DNA"/>
</dbReference>
<dbReference type="Proteomes" id="UP000830583">
    <property type="component" value="Chromosome"/>
</dbReference>
<feature type="transmembrane region" description="Helical" evidence="7">
    <location>
        <begin position="214"/>
        <end position="234"/>
    </location>
</feature>
<dbReference type="Pfam" id="PF01694">
    <property type="entry name" value="Rhomboid"/>
    <property type="match status" value="2"/>
</dbReference>
<keyword evidence="5 7" id="KW-1133">Transmembrane helix</keyword>
<dbReference type="InterPro" id="IPR035952">
    <property type="entry name" value="Rhomboid-like_sf"/>
</dbReference>
<dbReference type="InterPro" id="IPR050925">
    <property type="entry name" value="Rhomboid_protease_S54"/>
</dbReference>
<dbReference type="GO" id="GO:0008233">
    <property type="term" value="F:peptidase activity"/>
    <property type="evidence" value="ECO:0007669"/>
    <property type="project" value="UniProtKB-KW"/>
</dbReference>